<evidence type="ECO:0000256" key="1">
    <source>
        <dbReference type="SAM" id="Phobius"/>
    </source>
</evidence>
<comment type="caution">
    <text evidence="3">The sequence shown here is derived from an EMBL/GenBank/DDBJ whole genome shotgun (WGS) entry which is preliminary data.</text>
</comment>
<dbReference type="GO" id="GO:0003677">
    <property type="term" value="F:DNA binding"/>
    <property type="evidence" value="ECO:0007669"/>
    <property type="project" value="UniProtKB-KW"/>
</dbReference>
<keyword evidence="1" id="KW-1133">Transmembrane helix</keyword>
<dbReference type="Pfam" id="PF00196">
    <property type="entry name" value="GerE"/>
    <property type="match status" value="1"/>
</dbReference>
<gene>
    <name evidence="3" type="ORF">FHT02_001735</name>
</gene>
<name>A0A840YCD0_9SPHN</name>
<organism evidence="3 4">
    <name type="scientific">Sphingomonas xinjiangensis</name>
    <dbReference type="NCBI Taxonomy" id="643568"/>
    <lineage>
        <taxon>Bacteria</taxon>
        <taxon>Pseudomonadati</taxon>
        <taxon>Pseudomonadota</taxon>
        <taxon>Alphaproteobacteria</taxon>
        <taxon>Sphingomonadales</taxon>
        <taxon>Sphingomonadaceae</taxon>
        <taxon>Sphingomonas</taxon>
    </lineage>
</organism>
<feature type="domain" description="HTH luxR-type" evidence="2">
    <location>
        <begin position="1"/>
        <end position="66"/>
    </location>
</feature>
<protein>
    <submittedName>
        <fullName evidence="3">DNA-binding CsgD family transcriptional regulator</fullName>
    </submittedName>
</protein>
<reference evidence="3 4" key="1">
    <citation type="submission" date="2020-08" db="EMBL/GenBank/DDBJ databases">
        <title>Genomic Encyclopedia of Type Strains, Phase IV (KMG-IV): sequencing the most valuable type-strain genomes for metagenomic binning, comparative biology and taxonomic classification.</title>
        <authorList>
            <person name="Goeker M."/>
        </authorList>
    </citation>
    <scope>NUCLEOTIDE SEQUENCE [LARGE SCALE GENOMIC DNA]</scope>
    <source>
        <strain evidence="3 4">DSM 26736</strain>
    </source>
</reference>
<feature type="transmembrane region" description="Helical" evidence="1">
    <location>
        <begin position="102"/>
        <end position="125"/>
    </location>
</feature>
<dbReference type="AlphaFoldDB" id="A0A840YCD0"/>
<evidence type="ECO:0000259" key="2">
    <source>
        <dbReference type="PROSITE" id="PS50043"/>
    </source>
</evidence>
<accession>A0A840YCD0</accession>
<keyword evidence="3" id="KW-0238">DNA-binding</keyword>
<dbReference type="InterPro" id="IPR036388">
    <property type="entry name" value="WH-like_DNA-bd_sf"/>
</dbReference>
<dbReference type="PROSITE" id="PS50043">
    <property type="entry name" value="HTH_LUXR_2"/>
    <property type="match status" value="1"/>
</dbReference>
<evidence type="ECO:0000313" key="4">
    <source>
        <dbReference type="Proteomes" id="UP000527143"/>
    </source>
</evidence>
<dbReference type="RefSeq" id="WP_184086508.1">
    <property type="nucleotide sequence ID" value="NZ_JACIJF010000004.1"/>
</dbReference>
<dbReference type="SMART" id="SM00421">
    <property type="entry name" value="HTH_LUXR"/>
    <property type="match status" value="1"/>
</dbReference>
<dbReference type="CDD" id="cd06170">
    <property type="entry name" value="LuxR_C_like"/>
    <property type="match status" value="1"/>
</dbReference>
<keyword evidence="1" id="KW-0812">Transmembrane</keyword>
<dbReference type="InterPro" id="IPR025091">
    <property type="entry name" value="DUF4019"/>
</dbReference>
<dbReference type="Pfam" id="PF13211">
    <property type="entry name" value="DUF4019"/>
    <property type="match status" value="1"/>
</dbReference>
<dbReference type="InterPro" id="IPR000792">
    <property type="entry name" value="Tscrpt_reg_LuxR_C"/>
</dbReference>
<dbReference type="SUPFAM" id="SSF46894">
    <property type="entry name" value="C-terminal effector domain of the bipartite response regulators"/>
    <property type="match status" value="1"/>
</dbReference>
<sequence>MNDGVAALSAREKEALRLLLAGHDAKSASAALGLSVHTVNERLRDARKKLGVSSSREAARLLGEQEQAAPNSHGYEDLGVVHAASEDREDGRPGRRRTRDAVAWLSGGMLIMSLIIAGIALTALLHPGSGIRAVAPPPAASQAVAETEGVKAARAWIRLVDDQRWAESWRQAGQLFTSQLTEAGWVAAVRPVREPLGAVSSRALQTVTNTSKLPGVADGSYQVIEFRTSFAARPNAVETVTVAREGAAWKVVGYFIR</sequence>
<keyword evidence="1" id="KW-0472">Membrane</keyword>
<keyword evidence="4" id="KW-1185">Reference proteome</keyword>
<dbReference type="InterPro" id="IPR016032">
    <property type="entry name" value="Sig_transdc_resp-reg_C-effctor"/>
</dbReference>
<dbReference type="EMBL" id="JACIJF010000004">
    <property type="protein sequence ID" value="MBB5710504.1"/>
    <property type="molecule type" value="Genomic_DNA"/>
</dbReference>
<evidence type="ECO:0000313" key="3">
    <source>
        <dbReference type="EMBL" id="MBB5710504.1"/>
    </source>
</evidence>
<dbReference type="GO" id="GO:0006355">
    <property type="term" value="P:regulation of DNA-templated transcription"/>
    <property type="evidence" value="ECO:0007669"/>
    <property type="project" value="InterPro"/>
</dbReference>
<dbReference type="PRINTS" id="PR00038">
    <property type="entry name" value="HTHLUXR"/>
</dbReference>
<proteinExistence type="predicted"/>
<dbReference type="Gene3D" id="1.10.10.10">
    <property type="entry name" value="Winged helix-like DNA-binding domain superfamily/Winged helix DNA-binding domain"/>
    <property type="match status" value="1"/>
</dbReference>
<dbReference type="Proteomes" id="UP000527143">
    <property type="component" value="Unassembled WGS sequence"/>
</dbReference>